<accession>A0A975PHA1</accession>
<dbReference type="Pfam" id="PF06074">
    <property type="entry name" value="Portal_Mu"/>
    <property type="match status" value="1"/>
</dbReference>
<protein>
    <submittedName>
        <fullName evidence="2">DUF935 family protein</fullName>
    </submittedName>
</protein>
<dbReference type="RefSeq" id="WP_211634410.1">
    <property type="nucleotide sequence ID" value="NZ_CP073100.1"/>
</dbReference>
<name>A0A975PHA1_9BACT</name>
<sequence length="568" mass="62381">MRGMSGCHPVGSALPARRDSHVAAAATASPSSKTSVSSVARPIIIEAARDRLYEIFERQMMPQDVKGILQSTLHGDLALWQRLYQAMFDSWPMLQKSLAELQREVRGAPWKCRPWCLDGRQPDEAAAATSARAHAMLWGARPRPAYAEGALEDLMDDLVAGYFTGISVTEPRWENLRGEWRPAAYRSVPARYYGYRGWGGEEDRLMLNPSGGVTADHIDFPEHRFLIAIHGGHPGHPLVSAPLRVLTGWWLAAVYGLEWFMKFAQLFGVPFRWATYSDDSAKEGLAEMMANLGNAGWGIARQGTTLEFPQNSVSAQGLPQAELLRLADEQCQQYMLGQTLTSGVSKDGGSRALGEVHAETKGGVVRGIADFVGGIITRQLIPAWNYWNSGSTDADLPEFFPDWAEPTDLKAEAERMDILINRIRLPMEADHVYDALGVAKPAAGATLFLQPQADVHARASTIAAAYRPDQKRAPKGNRDGGRWVDQGGGGGSGGSSSHSSRDRQEVDPYRPPASTTHHGDRESKRAREERTAREEDARRKAALAHIPRAKELVGGMDLEDLTIEDTPE</sequence>
<dbReference type="AlphaFoldDB" id="A0A975PHA1"/>
<dbReference type="KEGG" id="lamb:KBB96_09260"/>
<evidence type="ECO:0000313" key="3">
    <source>
        <dbReference type="Proteomes" id="UP000676169"/>
    </source>
</evidence>
<feature type="compositionally biased region" description="Basic and acidic residues" evidence="1">
    <location>
        <begin position="517"/>
        <end position="539"/>
    </location>
</feature>
<evidence type="ECO:0000313" key="2">
    <source>
        <dbReference type="EMBL" id="QUE53066.1"/>
    </source>
</evidence>
<keyword evidence="3" id="KW-1185">Reference proteome</keyword>
<proteinExistence type="predicted"/>
<feature type="region of interest" description="Disordered" evidence="1">
    <location>
        <begin position="465"/>
        <end position="568"/>
    </location>
</feature>
<dbReference type="Proteomes" id="UP000676169">
    <property type="component" value="Chromosome"/>
</dbReference>
<dbReference type="InterPro" id="IPR009279">
    <property type="entry name" value="Portal_Mu"/>
</dbReference>
<feature type="compositionally biased region" description="Basic and acidic residues" evidence="1">
    <location>
        <begin position="499"/>
        <end position="508"/>
    </location>
</feature>
<feature type="compositionally biased region" description="Basic and acidic residues" evidence="1">
    <location>
        <begin position="468"/>
        <end position="482"/>
    </location>
</feature>
<gene>
    <name evidence="2" type="ORF">KBB96_09260</name>
</gene>
<evidence type="ECO:0000256" key="1">
    <source>
        <dbReference type="SAM" id="MobiDB-lite"/>
    </source>
</evidence>
<organism evidence="2 3">
    <name type="scientific">Luteolibacter ambystomatis</name>
    <dbReference type="NCBI Taxonomy" id="2824561"/>
    <lineage>
        <taxon>Bacteria</taxon>
        <taxon>Pseudomonadati</taxon>
        <taxon>Verrucomicrobiota</taxon>
        <taxon>Verrucomicrobiia</taxon>
        <taxon>Verrucomicrobiales</taxon>
        <taxon>Verrucomicrobiaceae</taxon>
        <taxon>Luteolibacter</taxon>
    </lineage>
</organism>
<dbReference type="EMBL" id="CP073100">
    <property type="protein sequence ID" value="QUE53066.1"/>
    <property type="molecule type" value="Genomic_DNA"/>
</dbReference>
<feature type="compositionally biased region" description="Acidic residues" evidence="1">
    <location>
        <begin position="557"/>
        <end position="568"/>
    </location>
</feature>
<reference evidence="2" key="1">
    <citation type="submission" date="2021-04" db="EMBL/GenBank/DDBJ databases">
        <title>Luteolibacter sp. 32A isolated from the skin of an Anderson's salamander (Ambystoma andersonii).</title>
        <authorList>
            <person name="Spergser J."/>
            <person name="Busse H.-J."/>
        </authorList>
    </citation>
    <scope>NUCLEOTIDE SEQUENCE</scope>
    <source>
        <strain evidence="2">32A</strain>
    </source>
</reference>